<evidence type="ECO:0000313" key="5">
    <source>
        <dbReference type="EMBL" id="SHN71719.1"/>
    </source>
</evidence>
<name>A0A1M7TLV0_9ACTN</name>
<dbReference type="Pfam" id="PF13365">
    <property type="entry name" value="Trypsin_2"/>
    <property type="match status" value="1"/>
</dbReference>
<dbReference type="AlphaFoldDB" id="A0A1M7TLV0"/>
<sequence length="514" mass="50240">MEAGAARLLVLVGLPAAQVTAAWRVVELVARGWLLPDVPGDTSRDLTGDRKRRGSRSDHSGRHKAVDGRPRGGRGHVNPYGNPHSAPGSWAPPTWPQQPADGQAAPGQQATGAAAPGHPLPGQPPFQQPGQHGQPGPVAPAPEPPRRAGRWRIGVAGLLAGALIGGGTGAGVALLADGSDGSASGGGTAATQNVTITNPETATAVTAAAAKAAPSVVTVYVTGAAGSGSGSGVVLSEDGYVLTNNHVIGLDGAGSTVISVRTADGTLYDATVVGTQPVYDLAVLQLAGASGLTPADFADSDEVQVGDLAVAIGAPLGLSDTVTDGIISAKGRAVATGSTEGDATVIDALQTDAAINPGNSGGALVDGAGEVIGINTAIATVASGAPGQSAESGSIGVGFAIPGNTAARIAQELVADGSADITYLGVSAQTAADADQSEVGTGAQLVQVQPGTPASDAGLQSGDVITAVGDRVVTTSTELTAAVRSAAPGDEVTLTVRRGQQTEQVDVTLGATEG</sequence>
<evidence type="ECO:0000256" key="3">
    <source>
        <dbReference type="SAM" id="MobiDB-lite"/>
    </source>
</evidence>
<evidence type="ECO:0000259" key="4">
    <source>
        <dbReference type="PROSITE" id="PS50106"/>
    </source>
</evidence>
<feature type="compositionally biased region" description="Pro residues" evidence="3">
    <location>
        <begin position="118"/>
        <end position="127"/>
    </location>
</feature>
<dbReference type="SUPFAM" id="SSF50494">
    <property type="entry name" value="Trypsin-like serine proteases"/>
    <property type="match status" value="1"/>
</dbReference>
<feature type="domain" description="PDZ" evidence="4">
    <location>
        <begin position="408"/>
        <end position="500"/>
    </location>
</feature>
<dbReference type="SUPFAM" id="SSF50156">
    <property type="entry name" value="PDZ domain-like"/>
    <property type="match status" value="1"/>
</dbReference>
<feature type="compositionally biased region" description="Basic and acidic residues" evidence="3">
    <location>
        <begin position="42"/>
        <end position="70"/>
    </location>
</feature>
<accession>A0A1M7TLV0</accession>
<proteinExistence type="predicted"/>
<keyword evidence="2" id="KW-0378">Hydrolase</keyword>
<dbReference type="PROSITE" id="PS50106">
    <property type="entry name" value="PDZ"/>
    <property type="match status" value="1"/>
</dbReference>
<evidence type="ECO:0000256" key="1">
    <source>
        <dbReference type="ARBA" id="ARBA00022670"/>
    </source>
</evidence>
<gene>
    <name evidence="5" type="ORF">SAMN05660350_01942</name>
</gene>
<keyword evidence="1 5" id="KW-0645">Protease</keyword>
<organism evidence="5 6">
    <name type="scientific">Geodermatophilus obscurus</name>
    <dbReference type="NCBI Taxonomy" id="1861"/>
    <lineage>
        <taxon>Bacteria</taxon>
        <taxon>Bacillati</taxon>
        <taxon>Actinomycetota</taxon>
        <taxon>Actinomycetes</taxon>
        <taxon>Geodermatophilales</taxon>
        <taxon>Geodermatophilaceae</taxon>
        <taxon>Geodermatophilus</taxon>
    </lineage>
</organism>
<dbReference type="InterPro" id="IPR001940">
    <property type="entry name" value="Peptidase_S1C"/>
</dbReference>
<reference evidence="5 6" key="1">
    <citation type="submission" date="2016-12" db="EMBL/GenBank/DDBJ databases">
        <authorList>
            <person name="Song W.-J."/>
            <person name="Kurnit D.M."/>
        </authorList>
    </citation>
    <scope>NUCLEOTIDE SEQUENCE [LARGE SCALE GENOMIC DNA]</scope>
    <source>
        <strain evidence="5 6">DSM 43162</strain>
    </source>
</reference>
<dbReference type="OrthoDB" id="9758917at2"/>
<dbReference type="PRINTS" id="PR00834">
    <property type="entry name" value="PROTEASES2C"/>
</dbReference>
<protein>
    <submittedName>
        <fullName evidence="5">Putative serine protease PepD</fullName>
    </submittedName>
</protein>
<feature type="region of interest" description="Disordered" evidence="3">
    <location>
        <begin position="35"/>
        <end position="148"/>
    </location>
</feature>
<dbReference type="InterPro" id="IPR036034">
    <property type="entry name" value="PDZ_sf"/>
</dbReference>
<dbReference type="Gene3D" id="2.30.42.10">
    <property type="match status" value="1"/>
</dbReference>
<dbReference type="Gene3D" id="2.40.10.120">
    <property type="match status" value="1"/>
</dbReference>
<dbReference type="Pfam" id="PF13180">
    <property type="entry name" value="PDZ_2"/>
    <property type="match status" value="1"/>
</dbReference>
<dbReference type="InterPro" id="IPR051201">
    <property type="entry name" value="Chloro_Bact_Ser_Proteases"/>
</dbReference>
<dbReference type="InterPro" id="IPR001478">
    <property type="entry name" value="PDZ"/>
</dbReference>
<dbReference type="GO" id="GO:0004252">
    <property type="term" value="F:serine-type endopeptidase activity"/>
    <property type="evidence" value="ECO:0007669"/>
    <property type="project" value="InterPro"/>
</dbReference>
<dbReference type="GO" id="GO:0006508">
    <property type="term" value="P:proteolysis"/>
    <property type="evidence" value="ECO:0007669"/>
    <property type="project" value="UniProtKB-KW"/>
</dbReference>
<dbReference type="PANTHER" id="PTHR43343:SF3">
    <property type="entry name" value="PROTEASE DO-LIKE 8, CHLOROPLASTIC"/>
    <property type="match status" value="1"/>
</dbReference>
<dbReference type="SMART" id="SM00228">
    <property type="entry name" value="PDZ"/>
    <property type="match status" value="1"/>
</dbReference>
<dbReference type="InterPro" id="IPR009003">
    <property type="entry name" value="Peptidase_S1_PA"/>
</dbReference>
<evidence type="ECO:0000256" key="2">
    <source>
        <dbReference type="ARBA" id="ARBA00022801"/>
    </source>
</evidence>
<dbReference type="PANTHER" id="PTHR43343">
    <property type="entry name" value="PEPTIDASE S12"/>
    <property type="match status" value="1"/>
</dbReference>
<dbReference type="Proteomes" id="UP000184428">
    <property type="component" value="Unassembled WGS sequence"/>
</dbReference>
<dbReference type="EMBL" id="FRDM01000007">
    <property type="protein sequence ID" value="SHN71719.1"/>
    <property type="molecule type" value="Genomic_DNA"/>
</dbReference>
<feature type="compositionally biased region" description="Low complexity" evidence="3">
    <location>
        <begin position="97"/>
        <end position="117"/>
    </location>
</feature>
<evidence type="ECO:0000313" key="6">
    <source>
        <dbReference type="Proteomes" id="UP000184428"/>
    </source>
</evidence>